<dbReference type="AlphaFoldDB" id="H3AXW1"/>
<reference evidence="8" key="3">
    <citation type="submission" date="2025-09" db="UniProtKB">
        <authorList>
            <consortium name="Ensembl"/>
        </authorList>
    </citation>
    <scope>IDENTIFICATION</scope>
</reference>
<evidence type="ECO:0000256" key="6">
    <source>
        <dbReference type="RuleBase" id="RU003618"/>
    </source>
</evidence>
<keyword evidence="7" id="KW-0732">Signal</keyword>
<dbReference type="SUPFAM" id="SSF47266">
    <property type="entry name" value="4-helical cytokines"/>
    <property type="match status" value="1"/>
</dbReference>
<protein>
    <submittedName>
        <fullName evidence="8">Prolactin</fullName>
    </submittedName>
</protein>
<organism evidence="8 9">
    <name type="scientific">Latimeria chalumnae</name>
    <name type="common">Coelacanth</name>
    <dbReference type="NCBI Taxonomy" id="7897"/>
    <lineage>
        <taxon>Eukaryota</taxon>
        <taxon>Metazoa</taxon>
        <taxon>Chordata</taxon>
        <taxon>Craniata</taxon>
        <taxon>Vertebrata</taxon>
        <taxon>Euteleostomi</taxon>
        <taxon>Coelacanthiformes</taxon>
        <taxon>Coelacanthidae</taxon>
        <taxon>Latimeria</taxon>
    </lineage>
</organism>
<dbReference type="HOGENOM" id="CLU_088274_0_1_1"/>
<dbReference type="PRINTS" id="PR00836">
    <property type="entry name" value="SOMATOTROPIN"/>
</dbReference>
<sequence>LVPACSFGSGFLLVSLLLVHFLLHGRGVSSLPICANHNTNCQKIPLDDLFDRVVKQSHRIHTLSTDMFNQFDERLAQRNDYMARAMNSCHTSSILTPTDKEQVLQLHVSNMLFFFWLLLKRELFLPLIHTLSLIGVILEAHVKGVDWSSVERGVLVKSLGRGMECIFGQIQPEGTLSELQAPWPGPLLLLDGEDQLQVTFYNLLHCFRRDTHKVDSYLKLLKCRLFHKKGC</sequence>
<reference evidence="9" key="1">
    <citation type="submission" date="2011-08" db="EMBL/GenBank/DDBJ databases">
        <title>The draft genome of Latimeria chalumnae.</title>
        <authorList>
            <person name="Di Palma F."/>
            <person name="Alfoldi J."/>
            <person name="Johnson J."/>
            <person name="Berlin A."/>
            <person name="Gnerre S."/>
            <person name="Jaffe D."/>
            <person name="MacCallum I."/>
            <person name="Young S."/>
            <person name="Walker B.J."/>
            <person name="Lander E."/>
            <person name="Lindblad-Toh K."/>
        </authorList>
    </citation>
    <scope>NUCLEOTIDE SEQUENCE [LARGE SCALE GENOMIC DNA]</scope>
    <source>
        <strain evidence="9">Wild caught</strain>
    </source>
</reference>
<dbReference type="Proteomes" id="UP000008672">
    <property type="component" value="Unassembled WGS sequence"/>
</dbReference>
<dbReference type="STRING" id="7897.ENSLACP00000014482"/>
<dbReference type="PANTHER" id="PTHR11417">
    <property type="entry name" value="SOMATOTROPIN,PROLACTIN"/>
    <property type="match status" value="1"/>
</dbReference>
<dbReference type="GO" id="GO:0005179">
    <property type="term" value="F:hormone activity"/>
    <property type="evidence" value="ECO:0007669"/>
    <property type="project" value="UniProtKB-KW"/>
</dbReference>
<evidence type="ECO:0000313" key="9">
    <source>
        <dbReference type="Proteomes" id="UP000008672"/>
    </source>
</evidence>
<dbReference type="InterPro" id="IPR001400">
    <property type="entry name" value="Somatotropin/Prolactin"/>
</dbReference>
<dbReference type="InterPro" id="IPR018116">
    <property type="entry name" value="Somatotropin_CS"/>
</dbReference>
<dbReference type="EMBL" id="AFYH01076326">
    <property type="status" value="NOT_ANNOTATED_CDS"/>
    <property type="molecule type" value="Genomic_DNA"/>
</dbReference>
<keyword evidence="4 6" id="KW-0372">Hormone</keyword>
<dbReference type="InParanoid" id="H3AXW1"/>
<dbReference type="Gene3D" id="1.20.1250.10">
    <property type="match status" value="1"/>
</dbReference>
<dbReference type="PROSITE" id="PS00338">
    <property type="entry name" value="SOMATOTROPIN_2"/>
    <property type="match status" value="1"/>
</dbReference>
<keyword evidence="9" id="KW-1185">Reference proteome</keyword>
<name>H3AXW1_LATCH</name>
<dbReference type="OMA" id="ICANHNT"/>
<dbReference type="eggNOG" id="ENOG502QYU3">
    <property type="taxonomic scope" value="Eukaryota"/>
</dbReference>
<dbReference type="GO" id="GO:0046427">
    <property type="term" value="P:positive regulation of receptor signaling pathway via JAK-STAT"/>
    <property type="evidence" value="ECO:0007669"/>
    <property type="project" value="TreeGrafter"/>
</dbReference>
<gene>
    <name evidence="8" type="primary">PRL</name>
</gene>
<dbReference type="GO" id="GO:0008284">
    <property type="term" value="P:positive regulation of cell population proliferation"/>
    <property type="evidence" value="ECO:0007669"/>
    <property type="project" value="TreeGrafter"/>
</dbReference>
<evidence type="ECO:0000256" key="1">
    <source>
        <dbReference type="ARBA" id="ARBA00004613"/>
    </source>
</evidence>
<keyword evidence="3" id="KW-0964">Secreted</keyword>
<reference evidence="8" key="2">
    <citation type="submission" date="2025-08" db="UniProtKB">
        <authorList>
            <consortium name="Ensembl"/>
        </authorList>
    </citation>
    <scope>IDENTIFICATION</scope>
</reference>
<dbReference type="GO" id="GO:0005615">
    <property type="term" value="C:extracellular space"/>
    <property type="evidence" value="ECO:0007669"/>
    <property type="project" value="TreeGrafter"/>
</dbReference>
<dbReference type="PANTHER" id="PTHR11417:SF5">
    <property type="entry name" value="PROLACTIN"/>
    <property type="match status" value="1"/>
</dbReference>
<feature type="chain" id="PRO_5003579624" evidence="7">
    <location>
        <begin position="31"/>
        <end position="231"/>
    </location>
</feature>
<dbReference type="InterPro" id="IPR009079">
    <property type="entry name" value="4_helix_cytokine-like_core"/>
</dbReference>
<dbReference type="Ensembl" id="ENSLACT00000014582.1">
    <property type="protein sequence ID" value="ENSLACP00000014482.1"/>
    <property type="gene ID" value="ENSLACG00000012742.1"/>
</dbReference>
<dbReference type="GO" id="GO:0031667">
    <property type="term" value="P:response to nutrient levels"/>
    <property type="evidence" value="ECO:0007669"/>
    <property type="project" value="TreeGrafter"/>
</dbReference>
<evidence type="ECO:0000256" key="3">
    <source>
        <dbReference type="ARBA" id="ARBA00022525"/>
    </source>
</evidence>
<evidence type="ECO:0000256" key="5">
    <source>
        <dbReference type="ARBA" id="ARBA00023157"/>
    </source>
</evidence>
<keyword evidence="5" id="KW-1015">Disulfide bond</keyword>
<dbReference type="EMBL" id="AFYH01076324">
    <property type="status" value="NOT_ANNOTATED_CDS"/>
    <property type="molecule type" value="Genomic_DNA"/>
</dbReference>
<comment type="subcellular location">
    <subcellularLocation>
        <location evidence="1 6">Secreted</location>
    </subcellularLocation>
</comment>
<dbReference type="FunCoup" id="H3AXW1">
    <property type="interactions" value="688"/>
</dbReference>
<feature type="signal peptide" evidence="7">
    <location>
        <begin position="1"/>
        <end position="30"/>
    </location>
</feature>
<dbReference type="GeneTree" id="ENSGT00950000182818"/>
<comment type="similarity">
    <text evidence="2 6">Belongs to the somatotropin/prolactin family.</text>
</comment>
<evidence type="ECO:0000256" key="2">
    <source>
        <dbReference type="ARBA" id="ARBA00008474"/>
    </source>
</evidence>
<evidence type="ECO:0000256" key="4">
    <source>
        <dbReference type="ARBA" id="ARBA00022702"/>
    </source>
</evidence>
<evidence type="ECO:0000256" key="7">
    <source>
        <dbReference type="SAM" id="SignalP"/>
    </source>
</evidence>
<proteinExistence type="inferred from homology"/>
<dbReference type="EMBL" id="AFYH01076325">
    <property type="status" value="NOT_ANNOTATED_CDS"/>
    <property type="molecule type" value="Genomic_DNA"/>
</dbReference>
<evidence type="ECO:0000313" key="8">
    <source>
        <dbReference type="Ensembl" id="ENSLACP00000014482.1"/>
    </source>
</evidence>
<accession>H3AXW1</accession>
<dbReference type="Pfam" id="PF00103">
    <property type="entry name" value="Hormone_1"/>
    <property type="match status" value="1"/>
</dbReference>